<dbReference type="OrthoDB" id="2017695at2759"/>
<sequence>MLTPMAARKRWFFICIILILFAYVSSETLHDDYETKQLDDSFLKIKHEQLLSKILNLESSINERSSEINSKDERIKQLELIVLEKSNSLTSLHSEIQSLQKKVSFYAKELEGEAHARASELVKQVENLKAEISEQNTRKEALEARINVAEIKIAELNVKLDKLQRINEEQKIRIRNTEHALQNAEEERIRVQLNAARYYEELARVHESWLPFWLAVHVVHYQSVFVTHWNVYGRPALDIAAQKALETQAQVRKWARPYIDDLHSKWIPNIKDQWVRFVTNTEPIVQILITKIVETYNELKKILRPHITNIQTILDPYIKETKKFTKPYINQLSKTLRPHISNARIFFKPYTKKILRGYRRFSKISLKYHRQIRDNITKMLKENEYTRPLASNEVVWFMASAFMVFPVMVLLTWLSTLFSNKPRKRTRTSHTGHSRRRAKRTHPDKASTSR</sequence>
<evidence type="ECO:0000256" key="1">
    <source>
        <dbReference type="SAM" id="Coils"/>
    </source>
</evidence>
<feature type="signal peptide" evidence="4">
    <location>
        <begin position="1"/>
        <end position="26"/>
    </location>
</feature>
<reference evidence="5 6" key="1">
    <citation type="submission" date="2019-05" db="EMBL/GenBank/DDBJ databases">
        <title>Mikania micrantha, genome provides insights into the molecular mechanism of rapid growth.</title>
        <authorList>
            <person name="Liu B."/>
        </authorList>
    </citation>
    <scope>NUCLEOTIDE SEQUENCE [LARGE SCALE GENOMIC DNA]</scope>
    <source>
        <strain evidence="5">NLD-2019</strain>
        <tissue evidence="5">Leaf</tissue>
    </source>
</reference>
<feature type="compositionally biased region" description="Basic and acidic residues" evidence="2">
    <location>
        <begin position="441"/>
        <end position="450"/>
    </location>
</feature>
<dbReference type="EMBL" id="SZYD01000004">
    <property type="protein sequence ID" value="KAD6454544.1"/>
    <property type="molecule type" value="Genomic_DNA"/>
</dbReference>
<dbReference type="SUPFAM" id="SSF58113">
    <property type="entry name" value="Apolipoprotein A-I"/>
    <property type="match status" value="1"/>
</dbReference>
<dbReference type="AlphaFoldDB" id="A0A5N6PIK8"/>
<dbReference type="Gene3D" id="1.10.287.1490">
    <property type="match status" value="1"/>
</dbReference>
<dbReference type="PANTHER" id="PTHR34360:SF16">
    <property type="entry name" value="MYOSIN HEAVY CHAIN-RELATED PROTEIN"/>
    <property type="match status" value="1"/>
</dbReference>
<gene>
    <name evidence="5" type="ORF">E3N88_09250</name>
</gene>
<evidence type="ECO:0000256" key="3">
    <source>
        <dbReference type="SAM" id="Phobius"/>
    </source>
</evidence>
<keyword evidence="4" id="KW-0732">Signal</keyword>
<protein>
    <submittedName>
        <fullName evidence="5">Uncharacterized protein</fullName>
    </submittedName>
</protein>
<dbReference type="PANTHER" id="PTHR34360">
    <property type="entry name" value="OS08G0519400 PROTEIN"/>
    <property type="match status" value="1"/>
</dbReference>
<feature type="region of interest" description="Disordered" evidence="2">
    <location>
        <begin position="422"/>
        <end position="450"/>
    </location>
</feature>
<feature type="chain" id="PRO_5024381067" evidence="4">
    <location>
        <begin position="27"/>
        <end position="450"/>
    </location>
</feature>
<feature type="coiled-coil region" evidence="1">
    <location>
        <begin position="115"/>
        <end position="201"/>
    </location>
</feature>
<evidence type="ECO:0000313" key="6">
    <source>
        <dbReference type="Proteomes" id="UP000326396"/>
    </source>
</evidence>
<keyword evidence="6" id="KW-1185">Reference proteome</keyword>
<evidence type="ECO:0000256" key="4">
    <source>
        <dbReference type="SAM" id="SignalP"/>
    </source>
</evidence>
<evidence type="ECO:0000256" key="2">
    <source>
        <dbReference type="SAM" id="MobiDB-lite"/>
    </source>
</evidence>
<dbReference type="Proteomes" id="UP000326396">
    <property type="component" value="Linkage Group LG12"/>
</dbReference>
<accession>A0A5N6PIK8</accession>
<organism evidence="5 6">
    <name type="scientific">Mikania micrantha</name>
    <name type="common">bitter vine</name>
    <dbReference type="NCBI Taxonomy" id="192012"/>
    <lineage>
        <taxon>Eukaryota</taxon>
        <taxon>Viridiplantae</taxon>
        <taxon>Streptophyta</taxon>
        <taxon>Embryophyta</taxon>
        <taxon>Tracheophyta</taxon>
        <taxon>Spermatophyta</taxon>
        <taxon>Magnoliopsida</taxon>
        <taxon>eudicotyledons</taxon>
        <taxon>Gunneridae</taxon>
        <taxon>Pentapetalae</taxon>
        <taxon>asterids</taxon>
        <taxon>campanulids</taxon>
        <taxon>Asterales</taxon>
        <taxon>Asteraceae</taxon>
        <taxon>Asteroideae</taxon>
        <taxon>Heliantheae alliance</taxon>
        <taxon>Eupatorieae</taxon>
        <taxon>Mikania</taxon>
    </lineage>
</organism>
<name>A0A5N6PIK8_9ASTR</name>
<evidence type="ECO:0000313" key="5">
    <source>
        <dbReference type="EMBL" id="KAD6454544.1"/>
    </source>
</evidence>
<keyword evidence="3" id="KW-0812">Transmembrane</keyword>
<keyword evidence="3" id="KW-0472">Membrane</keyword>
<keyword evidence="3" id="KW-1133">Transmembrane helix</keyword>
<keyword evidence="1" id="KW-0175">Coiled coil</keyword>
<dbReference type="Gene3D" id="1.20.5.1230">
    <property type="entry name" value="Apolipoprotein A-I"/>
    <property type="match status" value="1"/>
</dbReference>
<proteinExistence type="predicted"/>
<feature type="compositionally biased region" description="Basic residues" evidence="2">
    <location>
        <begin position="422"/>
        <end position="440"/>
    </location>
</feature>
<feature type="transmembrane region" description="Helical" evidence="3">
    <location>
        <begin position="394"/>
        <end position="418"/>
    </location>
</feature>
<comment type="caution">
    <text evidence="5">The sequence shown here is derived from an EMBL/GenBank/DDBJ whole genome shotgun (WGS) entry which is preliminary data.</text>
</comment>